<keyword evidence="3" id="KW-1185">Reference proteome</keyword>
<accession>A0A075B198</accession>
<dbReference type="AlphaFoldDB" id="A0A075B198"/>
<evidence type="ECO:0000313" key="2">
    <source>
        <dbReference type="EMBL" id="RKP16616.1"/>
    </source>
</evidence>
<dbReference type="EMBL" id="KE560577">
    <property type="protein sequence ID" value="EPZ36366.1"/>
    <property type="molecule type" value="Genomic_DNA"/>
</dbReference>
<reference evidence="1 3" key="1">
    <citation type="journal article" date="2013" name="Curr. Biol.">
        <title>Shared signatures of parasitism and phylogenomics unite Cryptomycota and microsporidia.</title>
        <authorList>
            <person name="James T.Y."/>
            <person name="Pelin A."/>
            <person name="Bonen L."/>
            <person name="Ahrendt S."/>
            <person name="Sain D."/>
            <person name="Corradi N."/>
            <person name="Stajich J.E."/>
        </authorList>
    </citation>
    <scope>NUCLEOTIDE SEQUENCE [LARGE SCALE GENOMIC DNA]</scope>
    <source>
        <strain evidence="1">CSF55</strain>
        <strain evidence="1">CSF55</strain>
    </source>
</reference>
<evidence type="ECO:0008006" key="5">
    <source>
        <dbReference type="Google" id="ProtNLM"/>
    </source>
</evidence>
<dbReference type="STRING" id="988480.A0A075B198"/>
<dbReference type="Proteomes" id="UP000281549">
    <property type="component" value="Unassembled WGS sequence"/>
</dbReference>
<dbReference type="OrthoDB" id="3366231at2759"/>
<dbReference type="EMBL" id="ML006366">
    <property type="protein sequence ID" value="RKP16616.1"/>
    <property type="molecule type" value="Genomic_DNA"/>
</dbReference>
<sequence>MNDDPAKFAQIFFYDSQAQNERRLQIFPTLDPFVYNTIGDLLHRINPYVMLFQHLRKIQAPEICLQLKANSPMDLRRHNLPTADDVSVLIIDNENEKNKREFILRHRDNSLKTISELSRHYDPLQYPLLFPHGESGWTPNFMNTRGRRITQLQ</sequence>
<proteinExistence type="predicted"/>
<dbReference type="Proteomes" id="UP000030755">
    <property type="component" value="Unassembled WGS sequence"/>
</dbReference>
<evidence type="ECO:0000313" key="3">
    <source>
        <dbReference type="Proteomes" id="UP000030755"/>
    </source>
</evidence>
<name>A0A075B198_ROZAC</name>
<dbReference type="OMA" id="MVMEDSI"/>
<evidence type="ECO:0000313" key="1">
    <source>
        <dbReference type="EMBL" id="EPZ36366.1"/>
    </source>
</evidence>
<evidence type="ECO:0000313" key="4">
    <source>
        <dbReference type="Proteomes" id="UP000281549"/>
    </source>
</evidence>
<dbReference type="HOGENOM" id="CLU_1631467_0_0_1"/>
<dbReference type="PANTHER" id="PTHR45786:SF74">
    <property type="entry name" value="ATP-DEPENDENT DNA HELICASE"/>
    <property type="match status" value="1"/>
</dbReference>
<reference evidence="2" key="3">
    <citation type="submission" date="2018-08" db="EMBL/GenBank/DDBJ databases">
        <title>Leveraging single-cell genomics to expand the Fungal Tree of Life.</title>
        <authorList>
            <consortium name="DOE Joint Genome Institute"/>
            <person name="Ahrendt S.R."/>
            <person name="Quandt C.A."/>
            <person name="Ciobanu D."/>
            <person name="Clum A."/>
            <person name="Salamov A."/>
            <person name="Andreopoulos B."/>
            <person name="Cheng J.-F."/>
            <person name="Woyke T."/>
            <person name="Pelin A."/>
            <person name="Henrissat B."/>
            <person name="Reynolds N."/>
            <person name="Benny G.L."/>
            <person name="Smith M.E."/>
            <person name="James T.Y."/>
            <person name="Grigoriev I.V."/>
        </authorList>
    </citation>
    <scope>NUCLEOTIDE SEQUENCE</scope>
    <source>
        <strain evidence="2">CSF55</strain>
    </source>
</reference>
<gene>
    <name evidence="1" type="ORF">O9G_005848</name>
    <name evidence="2" type="ORF">ROZALSC1DRAFT_31476</name>
</gene>
<protein>
    <recommendedName>
        <fullName evidence="5">Helitron helicase-like domain-containing protein</fullName>
    </recommendedName>
</protein>
<reference evidence="4" key="2">
    <citation type="journal article" date="2018" name="Nat. Microbiol.">
        <title>Leveraging single-cell genomics to expand the fungal tree of life.</title>
        <authorList>
            <person name="Ahrendt S.R."/>
            <person name="Quandt C.A."/>
            <person name="Ciobanu D."/>
            <person name="Clum A."/>
            <person name="Salamov A."/>
            <person name="Andreopoulos B."/>
            <person name="Cheng J.F."/>
            <person name="Woyke T."/>
            <person name="Pelin A."/>
            <person name="Henrissat B."/>
            <person name="Reynolds N.K."/>
            <person name="Benny G.L."/>
            <person name="Smith M.E."/>
            <person name="James T.Y."/>
            <person name="Grigoriev I.V."/>
        </authorList>
    </citation>
    <scope>NUCLEOTIDE SEQUENCE [LARGE SCALE GENOMIC DNA]</scope>
    <source>
        <strain evidence="4">CSF55</strain>
    </source>
</reference>
<organism evidence="1 3">
    <name type="scientific">Rozella allomycis (strain CSF55)</name>
    <dbReference type="NCBI Taxonomy" id="988480"/>
    <lineage>
        <taxon>Eukaryota</taxon>
        <taxon>Fungi</taxon>
        <taxon>Fungi incertae sedis</taxon>
        <taxon>Cryptomycota</taxon>
        <taxon>Cryptomycota incertae sedis</taxon>
        <taxon>Rozella</taxon>
    </lineage>
</organism>
<dbReference type="PANTHER" id="PTHR45786">
    <property type="entry name" value="DNA BINDING PROTEIN-LIKE"/>
    <property type="match status" value="1"/>
</dbReference>